<dbReference type="PANTHER" id="PTHR34071:SF2">
    <property type="entry name" value="FLAVIN-NUCLEOTIDE-BINDING PROTEIN"/>
    <property type="match status" value="1"/>
</dbReference>
<dbReference type="PANTHER" id="PTHR34071">
    <property type="entry name" value="5-NITROIMIDAZOLE ANTIBIOTICS RESISTANCE PROTEIN, NIMA-FAMILY-RELATED PROTEIN-RELATED"/>
    <property type="match status" value="1"/>
</dbReference>
<dbReference type="EMBL" id="LN831776">
    <property type="protein sequence ID" value="CQR55111.1"/>
    <property type="molecule type" value="Genomic_DNA"/>
</dbReference>
<dbReference type="KEGG" id="pri:PRIO_2707"/>
<evidence type="ECO:0000313" key="1">
    <source>
        <dbReference type="EMBL" id="CQR55111.1"/>
    </source>
</evidence>
<organism evidence="1 2">
    <name type="scientific">Paenibacillus riograndensis SBR5</name>
    <dbReference type="NCBI Taxonomy" id="1073571"/>
    <lineage>
        <taxon>Bacteria</taxon>
        <taxon>Bacillati</taxon>
        <taxon>Bacillota</taxon>
        <taxon>Bacilli</taxon>
        <taxon>Bacillales</taxon>
        <taxon>Paenibacillaceae</taxon>
        <taxon>Paenibacillus</taxon>
        <taxon>Paenibacillus sonchi group</taxon>
    </lineage>
</organism>
<dbReference type="AlphaFoldDB" id="A0A0E4CWB7"/>
<dbReference type="RefSeq" id="WP_020434019.1">
    <property type="nucleotide sequence ID" value="NZ_AGBD01001865.1"/>
</dbReference>
<protein>
    <submittedName>
        <fullName evidence="1">Pyridoxamine 5'-phosphate oxidase-related protein</fullName>
    </submittedName>
</protein>
<dbReference type="Gene3D" id="2.30.110.10">
    <property type="entry name" value="Electron Transport, Fmn-binding Protein, Chain A"/>
    <property type="match status" value="1"/>
</dbReference>
<gene>
    <name evidence="1" type="ORF">PRIO_2707</name>
</gene>
<name>A0A0E4CWB7_9BACL</name>
<dbReference type="Pfam" id="PF12900">
    <property type="entry name" value="Pyridox_ox_2"/>
    <property type="match status" value="1"/>
</dbReference>
<dbReference type="PATRIC" id="fig|1073571.4.peg.2886"/>
<dbReference type="InterPro" id="IPR024747">
    <property type="entry name" value="Pyridox_Oxase-rel"/>
</dbReference>
<dbReference type="HOGENOM" id="CLU_067890_2_2_9"/>
<reference evidence="2" key="1">
    <citation type="submission" date="2015-03" db="EMBL/GenBank/DDBJ databases">
        <authorList>
            <person name="Wibberg D."/>
        </authorList>
    </citation>
    <scope>NUCLEOTIDE SEQUENCE [LARGE SCALE GENOMIC DNA]</scope>
</reference>
<accession>A0A0E4CWB7</accession>
<evidence type="ECO:0000313" key="2">
    <source>
        <dbReference type="Proteomes" id="UP000033163"/>
    </source>
</evidence>
<dbReference type="SUPFAM" id="SSF50475">
    <property type="entry name" value="FMN-binding split barrel"/>
    <property type="match status" value="1"/>
</dbReference>
<dbReference type="InterPro" id="IPR012349">
    <property type="entry name" value="Split_barrel_FMN-bd"/>
</dbReference>
<sequence length="168" mass="18610">MLEHVSYKLRECQDQERIGAFLSVSRTGIVGIGGDTYPYAVPVNYVWHQGSIYFHGMGSGKKVRLLAEHPAVSFTVYREDCTVTDPVPCKADTAYFSVMLFGEAIRVTDMGEAAGVLQKILDKYTPGFYKQELSARMVEKYRSSMDGNGAAVYRLTPVHLTAKENAAV</sequence>
<dbReference type="Proteomes" id="UP000033163">
    <property type="component" value="Chromosome I"/>
</dbReference>
<proteinExistence type="predicted"/>